<organism evidence="4 5">
    <name type="scientific">Leishmania panamensis</name>
    <dbReference type="NCBI Taxonomy" id="5679"/>
    <lineage>
        <taxon>Eukaryota</taxon>
        <taxon>Discoba</taxon>
        <taxon>Euglenozoa</taxon>
        <taxon>Kinetoplastea</taxon>
        <taxon>Metakinetoplastina</taxon>
        <taxon>Trypanosomatida</taxon>
        <taxon>Trypanosomatidae</taxon>
        <taxon>Leishmaniinae</taxon>
        <taxon>Leishmania</taxon>
        <taxon>Leishmania guyanensis species complex</taxon>
    </lineage>
</organism>
<dbReference type="PANTHER" id="PTHR16171">
    <property type="entry name" value="DNA REPAIR PROTEIN COMPLEMENTING XP-G CELLS-RELATED"/>
    <property type="match status" value="1"/>
</dbReference>
<feature type="compositionally biased region" description="Acidic residues" evidence="3">
    <location>
        <begin position="45"/>
        <end position="56"/>
    </location>
</feature>
<feature type="region of interest" description="Disordered" evidence="3">
    <location>
        <begin position="39"/>
        <end position="59"/>
    </location>
</feature>
<dbReference type="KEGG" id="lpan:LPMP_060530"/>
<reference evidence="4 5" key="1">
    <citation type="journal article" date="2015" name="Sci. Rep.">
        <title>The genome of Leishmania panamensis: insights into genomics of the L. (Viannia) subgenus.</title>
        <authorList>
            <person name="Llanes A."/>
            <person name="Restrepo C.M."/>
            <person name="Vecchio G.D."/>
            <person name="Anguizola F.J."/>
            <person name="Lleonart R."/>
        </authorList>
    </citation>
    <scope>NUCLEOTIDE SEQUENCE [LARGE SCALE GENOMIC DNA]</scope>
    <source>
        <strain evidence="4 5">MHOM/PA/94/PSC-1</strain>
    </source>
</reference>
<dbReference type="AlphaFoldDB" id="A0A088RI28"/>
<evidence type="ECO:0000313" key="5">
    <source>
        <dbReference type="Proteomes" id="UP000063063"/>
    </source>
</evidence>
<evidence type="ECO:0000256" key="1">
    <source>
        <dbReference type="ARBA" id="ARBA00004123"/>
    </source>
</evidence>
<evidence type="ECO:0000313" key="4">
    <source>
        <dbReference type="EMBL" id="AIN95612.1"/>
    </source>
</evidence>
<dbReference type="GO" id="GO:0005634">
    <property type="term" value="C:nucleus"/>
    <property type="evidence" value="ECO:0007669"/>
    <property type="project" value="UniProtKB-SubCell"/>
</dbReference>
<dbReference type="VEuPathDB" id="TriTrypDB:LPMP_060530"/>
<gene>
    <name evidence="4" type="ORF">LPMP_060530</name>
</gene>
<feature type="region of interest" description="Disordered" evidence="3">
    <location>
        <begin position="742"/>
        <end position="796"/>
    </location>
</feature>
<dbReference type="PANTHER" id="PTHR16171:SF12">
    <property type="entry name" value="BASIC IMMUNOGLOBULIN-LIKE VARIABLE MOTIF-CONTAINING PROTEIN"/>
    <property type="match status" value="1"/>
</dbReference>
<keyword evidence="5" id="KW-1185">Reference proteome</keyword>
<name>A0A088RI28_LEIPA</name>
<feature type="region of interest" description="Disordered" evidence="3">
    <location>
        <begin position="828"/>
        <end position="852"/>
    </location>
</feature>
<feature type="region of interest" description="Disordered" evidence="3">
    <location>
        <begin position="501"/>
        <end position="520"/>
    </location>
</feature>
<feature type="region of interest" description="Disordered" evidence="3">
    <location>
        <begin position="554"/>
        <end position="578"/>
    </location>
</feature>
<keyword evidence="2" id="KW-0539">Nucleus</keyword>
<accession>A0A088RI28</accession>
<dbReference type="Proteomes" id="UP000063063">
    <property type="component" value="Chromosome 6"/>
</dbReference>
<feature type="compositionally biased region" description="Polar residues" evidence="3">
    <location>
        <begin position="832"/>
        <end position="852"/>
    </location>
</feature>
<feature type="compositionally biased region" description="Low complexity" evidence="3">
    <location>
        <begin position="742"/>
        <end position="755"/>
    </location>
</feature>
<dbReference type="eggNOG" id="ENOG502QUM8">
    <property type="taxonomic scope" value="Eukaryota"/>
</dbReference>
<dbReference type="EMBL" id="CP009375">
    <property type="protein sequence ID" value="AIN95612.1"/>
    <property type="molecule type" value="Genomic_DNA"/>
</dbReference>
<proteinExistence type="predicted"/>
<evidence type="ECO:0000256" key="3">
    <source>
        <dbReference type="SAM" id="MobiDB-lite"/>
    </source>
</evidence>
<sequence length="852" mass="90064">MDHLCVDPHDAAATKIEMCEVDSAPDTPVAVVAVNEGADASSPALEEEQASADEDGGSIGDALCEVEAEASMFLQASAAELAPLQLSALTRRVEIAPLNAMTILSGVPVVSAVDEVYVPAPPNAYATSMAGYSQSAAAPEEDDAAPVGLWISPAETRIDLTAAAEEGASQELYDRQQQVQLQVDGTASSPREVPVTAAEVSDSQAWAIDFAPAKRMPTRKMTKKEKDAIKRLRVRRQTMGADSEGNTVVPVDASALTGSLSSSPLQVVQLDTLALDRDALIPVNLKTTRADLEARLVLRLPRLLCVNKQYPRACGIASLTSVYNYLYSWLGESAVGTNRPPHSQEEIMSILGFEPPFGEIAWGSFTGNATLIRWFHALNRHFGVRGRAYILYKVHGSGKTTHLYNNNTDALAAVKAALRDPHCALIYHCHNHYMVPIGYQDIPLAQADFLKPTVAESSCDTTIFIGEVSRGRHEAMYARKWSQIVKDIECKSPFFFNIRHPEQGVQRREPKKKLSKEGADEGADVTVRAVAATATTATTTAAVAVAATAQMRDADGLQQRQQKRQAQELQGGNSSEAHSPAETILVALPNAIPHSGATVLRGISDNDVDADFLDDAASNTSSDTIEVMVFAATTTPPLPPAAPSTFLQQPLPHTSSSPAVSTMAALKPGLAKSPEDVGDGLSIATVVQLQALAEKVVAVAQPGVSHERNVSVSSAAQSAPLSPSGAASAPLANNAMASMNEAVSSVPASSPLPASSSPPPQQQPKLRTAYAGMDSAAEASHFPRSSPSPAGPKKERGNLHCIICFRNDEVEPNLGRYEDTALWVAGTAAASPRSSVSSLPRGGSFSSNEADV</sequence>
<protein>
    <submittedName>
        <fullName evidence="4">Uncharacterized protein</fullName>
    </submittedName>
</protein>
<dbReference type="OrthoDB" id="31113at2759"/>
<dbReference type="VEuPathDB" id="TriTrypDB:LPAL13_060011000"/>
<evidence type="ECO:0000256" key="2">
    <source>
        <dbReference type="ARBA" id="ARBA00023242"/>
    </source>
</evidence>
<comment type="subcellular location">
    <subcellularLocation>
        <location evidence="1">Nucleus</location>
    </subcellularLocation>
</comment>
<dbReference type="RefSeq" id="XP_010703934.1">
    <property type="nucleotide sequence ID" value="XM_010705632.1"/>
</dbReference>
<dbReference type="GeneID" id="22572259"/>